<feature type="compositionally biased region" description="Polar residues" evidence="1">
    <location>
        <begin position="372"/>
        <end position="389"/>
    </location>
</feature>
<feature type="compositionally biased region" description="Polar residues" evidence="1">
    <location>
        <begin position="405"/>
        <end position="415"/>
    </location>
</feature>
<feature type="compositionally biased region" description="Acidic residues" evidence="1">
    <location>
        <begin position="428"/>
        <end position="440"/>
    </location>
</feature>
<accession>A0ABQ9WY74</accession>
<evidence type="ECO:0000256" key="2">
    <source>
        <dbReference type="SAM" id="Phobius"/>
    </source>
</evidence>
<feature type="compositionally biased region" description="Basic and acidic residues" evidence="1">
    <location>
        <begin position="442"/>
        <end position="458"/>
    </location>
</feature>
<feature type="region of interest" description="Disordered" evidence="1">
    <location>
        <begin position="121"/>
        <end position="147"/>
    </location>
</feature>
<name>A0ABQ9WY74_9EUKA</name>
<keyword evidence="2" id="KW-0472">Membrane</keyword>
<comment type="caution">
    <text evidence="3">The sequence shown here is derived from an EMBL/GenBank/DDBJ whole genome shotgun (WGS) entry which is preliminary data.</text>
</comment>
<keyword evidence="2" id="KW-1133">Transmembrane helix</keyword>
<evidence type="ECO:0000313" key="4">
    <source>
        <dbReference type="Proteomes" id="UP001281761"/>
    </source>
</evidence>
<protein>
    <submittedName>
        <fullName evidence="3">Uncharacterized protein</fullName>
    </submittedName>
</protein>
<reference evidence="3 4" key="1">
    <citation type="journal article" date="2022" name="bioRxiv">
        <title>Genomics of Preaxostyla Flagellates Illuminates Evolutionary Transitions and the Path Towards Mitochondrial Loss.</title>
        <authorList>
            <person name="Novak L.V.F."/>
            <person name="Treitli S.C."/>
            <person name="Pyrih J."/>
            <person name="Halakuc P."/>
            <person name="Pipaliya S.V."/>
            <person name="Vacek V."/>
            <person name="Brzon O."/>
            <person name="Soukal P."/>
            <person name="Eme L."/>
            <person name="Dacks J.B."/>
            <person name="Karnkowska A."/>
            <person name="Elias M."/>
            <person name="Hampl V."/>
        </authorList>
    </citation>
    <scope>NUCLEOTIDE SEQUENCE [LARGE SCALE GENOMIC DNA]</scope>
    <source>
        <strain evidence="3">NAU3</strain>
        <tissue evidence="3">Gut</tissue>
    </source>
</reference>
<feature type="compositionally biased region" description="Basic and acidic residues" evidence="1">
    <location>
        <begin position="121"/>
        <end position="131"/>
    </location>
</feature>
<feature type="region of interest" description="Disordered" evidence="1">
    <location>
        <begin position="372"/>
        <end position="462"/>
    </location>
</feature>
<gene>
    <name evidence="3" type="ORF">BLNAU_20607</name>
</gene>
<evidence type="ECO:0000313" key="3">
    <source>
        <dbReference type="EMBL" id="KAK2944459.1"/>
    </source>
</evidence>
<feature type="compositionally biased region" description="Basic and acidic residues" evidence="1">
    <location>
        <begin position="390"/>
        <end position="400"/>
    </location>
</feature>
<proteinExistence type="predicted"/>
<keyword evidence="2" id="KW-0812">Transmembrane</keyword>
<evidence type="ECO:0000256" key="1">
    <source>
        <dbReference type="SAM" id="MobiDB-lite"/>
    </source>
</evidence>
<organism evidence="3 4">
    <name type="scientific">Blattamonas nauphoetae</name>
    <dbReference type="NCBI Taxonomy" id="2049346"/>
    <lineage>
        <taxon>Eukaryota</taxon>
        <taxon>Metamonada</taxon>
        <taxon>Preaxostyla</taxon>
        <taxon>Oxymonadida</taxon>
        <taxon>Blattamonas</taxon>
    </lineage>
</organism>
<keyword evidence="4" id="KW-1185">Reference proteome</keyword>
<sequence>MNKSNPVECDQNHCANHNQQTADIVKENKTTEADISSYSSTSKVLTVFDSIFTDNSAPNRAYVDLDRDIAYLSRCNFNRGSVPTPPSAVFFTESCAVLRSFFEMLGHPKCLHSFVETDHHSGGGGEGKDDTPNTQDSATPLSPPSVAPAVNLRSRRNLTLFAKVLQTSVSLDTFETNESYLQKKAYPFIFSARKLMLNKFCTDYVDVGMKFEYIEASPKLSDLPSFYDSSYSSFGRSLPLYSPAYRIVSTLGSKIPSEHEFHTKSTQLFIESRPTVKRLKSPSLHPLLLPLLQVRPPLDDFILSVGDSREVNDRVIDQAESTLPPSLQLGNELKEETTLLSGTHVPTSLKTVSVGEVIDEGNKETLTNIVFSTPRSVPTTRPSFLNPSTEQRDANGKDSLDECQTMEQTKQQLDAQTALDEEQRREESDSDVPGEEEAEAEGLAKRERLESTRPRLIVETHSSNHLKEIGENMKGSAFERERLWQCLKGKGKWTKREEMRHRGTFLLSFDYFTVASDDDNVEITEPNNLWSLTNQKCSPVLCSLRSTKHVVSNSHIPHNLFCIRRNQPHSPTTAQLGLITVIDSLLELKDVDVVLSSADPLFVFIHSTSSIVVMKEGSFTNKAAGSAVEGGLCEWETGVIQLMDTETVVKSTVFSHLHQGAINMKGGNLTIQGTIFTNNTPQSSSFHSARRNIRCSEGGEIEISSLNGGDGVETAAKETISRSPFFVPTLTTSSSKTTFDKKSSTHPFNLIGSTFIWCGLFLEVIEKSGHNGMNGEYTRETAITLAIPQKEIAASIAVEAEWHARLVFGDGSRTESFREKLSGSDERKALTKQAMNWVVPVICESVALLLFIVILLRHRS</sequence>
<feature type="transmembrane region" description="Helical" evidence="2">
    <location>
        <begin position="837"/>
        <end position="856"/>
    </location>
</feature>
<dbReference type="Proteomes" id="UP001281761">
    <property type="component" value="Unassembled WGS sequence"/>
</dbReference>
<dbReference type="EMBL" id="JARBJD010000297">
    <property type="protein sequence ID" value="KAK2944459.1"/>
    <property type="molecule type" value="Genomic_DNA"/>
</dbReference>